<sequence>MSEYQYYEFTAVDRPLTARERAELRALSTRADITATSFVNTYEWGNFKGDPQRMMERYFDAHLYLTNWGTRQLMLRLPKRVLDPAVAADYCVGDGASAWTAGQHIIIHLHREDEEGVDEFDIGGDGLLASIIPARAALAAGDLRLLYLGWLRCLQSEELSDDEPEPPVPAGLGTLDASLTAIADFLCVDPDLLAAAAAGSAPATAEEPSRAQLRTWVTGLAARDKDKILTDLITGSDNHVRSGLLRRYRDEQPATTPAAPATRRTAGEILAAAAEIRVERQRREAQQREQDRVRRERSAAAARQRHLDALAADQPGAWQQIHDLIAAKKPRDYDAAVQLLTDLGDLAERDHATAPFRQRLAELRTAHARKPSLLERLDLAALDE</sequence>
<keyword evidence="3" id="KW-1185">Reference proteome</keyword>
<name>A0A239NP38_9ACTN</name>
<gene>
    <name evidence="2" type="ORF">SAMN05421812_11011</name>
</gene>
<reference evidence="2 3" key="1">
    <citation type="submission" date="2017-06" db="EMBL/GenBank/DDBJ databases">
        <authorList>
            <person name="Kim H.J."/>
            <person name="Triplett B.A."/>
        </authorList>
    </citation>
    <scope>NUCLEOTIDE SEQUENCE [LARGE SCALE GENOMIC DNA]</scope>
    <source>
        <strain evidence="2 3">CGMCC 4.5593</strain>
    </source>
</reference>
<organism evidence="2 3">
    <name type="scientific">Asanoa hainanensis</name>
    <dbReference type="NCBI Taxonomy" id="560556"/>
    <lineage>
        <taxon>Bacteria</taxon>
        <taxon>Bacillati</taxon>
        <taxon>Actinomycetota</taxon>
        <taxon>Actinomycetes</taxon>
        <taxon>Micromonosporales</taxon>
        <taxon>Micromonosporaceae</taxon>
        <taxon>Asanoa</taxon>
    </lineage>
</organism>
<accession>A0A239NP38</accession>
<protein>
    <submittedName>
        <fullName evidence="2">Uncharacterized protein</fullName>
    </submittedName>
</protein>
<evidence type="ECO:0000256" key="1">
    <source>
        <dbReference type="SAM" id="MobiDB-lite"/>
    </source>
</evidence>
<dbReference type="Proteomes" id="UP000198362">
    <property type="component" value="Unassembled WGS sequence"/>
</dbReference>
<evidence type="ECO:0000313" key="2">
    <source>
        <dbReference type="EMBL" id="SNT56681.1"/>
    </source>
</evidence>
<feature type="region of interest" description="Disordered" evidence="1">
    <location>
        <begin position="280"/>
        <end position="301"/>
    </location>
</feature>
<dbReference type="AlphaFoldDB" id="A0A239NP38"/>
<dbReference type="RefSeq" id="WP_089252322.1">
    <property type="nucleotide sequence ID" value="NZ_FZPH01000010.1"/>
</dbReference>
<dbReference type="EMBL" id="FZPH01000010">
    <property type="protein sequence ID" value="SNT56681.1"/>
    <property type="molecule type" value="Genomic_DNA"/>
</dbReference>
<evidence type="ECO:0000313" key="3">
    <source>
        <dbReference type="Proteomes" id="UP000198362"/>
    </source>
</evidence>
<feature type="compositionally biased region" description="Basic and acidic residues" evidence="1">
    <location>
        <begin position="280"/>
        <end position="298"/>
    </location>
</feature>
<proteinExistence type="predicted"/>
<dbReference type="OrthoDB" id="9066681at2"/>